<comment type="caution">
    <text evidence="1">The sequence shown here is derived from an EMBL/GenBank/DDBJ whole genome shotgun (WGS) entry which is preliminary data.</text>
</comment>
<keyword evidence="2" id="KW-1185">Reference proteome</keyword>
<dbReference type="EMBL" id="JAGTJS010000004">
    <property type="protein sequence ID" value="KAH7271508.1"/>
    <property type="molecule type" value="Genomic_DNA"/>
</dbReference>
<dbReference type="Proteomes" id="UP000736672">
    <property type="component" value="Unassembled WGS sequence"/>
</dbReference>
<evidence type="ECO:0000313" key="1">
    <source>
        <dbReference type="EMBL" id="KAH7271508.1"/>
    </source>
</evidence>
<gene>
    <name evidence="1" type="ORF">B0J15DRAFT_485196</name>
</gene>
<proteinExistence type="predicted"/>
<name>A0A9P9RAM2_FUSSL</name>
<dbReference type="OrthoDB" id="504170at2759"/>
<organism evidence="1 2">
    <name type="scientific">Fusarium solani</name>
    <name type="common">Filamentous fungus</name>
    <dbReference type="NCBI Taxonomy" id="169388"/>
    <lineage>
        <taxon>Eukaryota</taxon>
        <taxon>Fungi</taxon>
        <taxon>Dikarya</taxon>
        <taxon>Ascomycota</taxon>
        <taxon>Pezizomycotina</taxon>
        <taxon>Sordariomycetes</taxon>
        <taxon>Hypocreomycetidae</taxon>
        <taxon>Hypocreales</taxon>
        <taxon>Nectriaceae</taxon>
        <taxon>Fusarium</taxon>
        <taxon>Fusarium solani species complex</taxon>
    </lineage>
</organism>
<evidence type="ECO:0000313" key="2">
    <source>
        <dbReference type="Proteomes" id="UP000736672"/>
    </source>
</evidence>
<accession>A0A9P9RAM2</accession>
<dbReference type="AlphaFoldDB" id="A0A9P9RAM2"/>
<feature type="non-terminal residue" evidence="1">
    <location>
        <position position="90"/>
    </location>
</feature>
<sequence>MYRGAVGVGCMRQLLFFRFGFWFGVWSAKACLTRSVLRRRIVLEGAEGVGRVKSRCNRGSLGIESSMSYYLARWPTSGSWSGLVYFSTVD</sequence>
<reference evidence="1" key="1">
    <citation type="journal article" date="2021" name="Nat. Commun.">
        <title>Genetic determinants of endophytism in the Arabidopsis root mycobiome.</title>
        <authorList>
            <person name="Mesny F."/>
            <person name="Miyauchi S."/>
            <person name="Thiergart T."/>
            <person name="Pickel B."/>
            <person name="Atanasova L."/>
            <person name="Karlsson M."/>
            <person name="Huettel B."/>
            <person name="Barry K.W."/>
            <person name="Haridas S."/>
            <person name="Chen C."/>
            <person name="Bauer D."/>
            <person name="Andreopoulos W."/>
            <person name="Pangilinan J."/>
            <person name="LaButti K."/>
            <person name="Riley R."/>
            <person name="Lipzen A."/>
            <person name="Clum A."/>
            <person name="Drula E."/>
            <person name="Henrissat B."/>
            <person name="Kohler A."/>
            <person name="Grigoriev I.V."/>
            <person name="Martin F.M."/>
            <person name="Hacquard S."/>
        </authorList>
    </citation>
    <scope>NUCLEOTIDE SEQUENCE</scope>
    <source>
        <strain evidence="1">FSSC 5 MPI-SDFR-AT-0091</strain>
    </source>
</reference>
<protein>
    <submittedName>
        <fullName evidence="1">Uncharacterized protein</fullName>
    </submittedName>
</protein>